<evidence type="ECO:0000313" key="2">
    <source>
        <dbReference type="EMBL" id="MCS7482303.1"/>
    </source>
</evidence>
<name>A0A9X2VV95_9PSEU</name>
<feature type="compositionally biased region" description="Low complexity" evidence="1">
    <location>
        <begin position="64"/>
        <end position="75"/>
    </location>
</feature>
<dbReference type="Proteomes" id="UP001141259">
    <property type="component" value="Unassembled WGS sequence"/>
</dbReference>
<accession>A0A9X2VV95</accession>
<dbReference type="RefSeq" id="WP_259627784.1">
    <property type="nucleotide sequence ID" value="NZ_JANYMP010000023.1"/>
</dbReference>
<feature type="region of interest" description="Disordered" evidence="1">
    <location>
        <begin position="28"/>
        <end position="75"/>
    </location>
</feature>
<reference evidence="2" key="1">
    <citation type="submission" date="2022-08" db="EMBL/GenBank/DDBJ databases">
        <authorList>
            <person name="Tistechok S."/>
            <person name="Samborskyy M."/>
            <person name="Roman I."/>
        </authorList>
    </citation>
    <scope>NUCLEOTIDE SEQUENCE</scope>
    <source>
        <strain evidence="2">DSM 103496</strain>
    </source>
</reference>
<sequence>MVNLVLGFIVGVAVGAGGFFAITKAKAGQRQGFPPPNQGFPPQQGFPPPNQGFPPPQQGPYPPQQQQQQGPPQQW</sequence>
<protein>
    <submittedName>
        <fullName evidence="2">Uncharacterized protein</fullName>
    </submittedName>
</protein>
<comment type="caution">
    <text evidence="2">The sequence shown here is derived from an EMBL/GenBank/DDBJ whole genome shotgun (WGS) entry which is preliminary data.</text>
</comment>
<organism evidence="2 3">
    <name type="scientific">Umezawaea endophytica</name>
    <dbReference type="NCBI Taxonomy" id="1654476"/>
    <lineage>
        <taxon>Bacteria</taxon>
        <taxon>Bacillati</taxon>
        <taxon>Actinomycetota</taxon>
        <taxon>Actinomycetes</taxon>
        <taxon>Pseudonocardiales</taxon>
        <taxon>Pseudonocardiaceae</taxon>
        <taxon>Umezawaea</taxon>
    </lineage>
</organism>
<keyword evidence="3" id="KW-1185">Reference proteome</keyword>
<evidence type="ECO:0000313" key="3">
    <source>
        <dbReference type="Proteomes" id="UP001141259"/>
    </source>
</evidence>
<proteinExistence type="predicted"/>
<dbReference type="EMBL" id="JANYMP010000023">
    <property type="protein sequence ID" value="MCS7482303.1"/>
    <property type="molecule type" value="Genomic_DNA"/>
</dbReference>
<evidence type="ECO:0000256" key="1">
    <source>
        <dbReference type="SAM" id="MobiDB-lite"/>
    </source>
</evidence>
<dbReference type="AlphaFoldDB" id="A0A9X2VV95"/>
<feature type="compositionally biased region" description="Pro residues" evidence="1">
    <location>
        <begin position="33"/>
        <end position="63"/>
    </location>
</feature>
<gene>
    <name evidence="2" type="ORF">NZH93_36105</name>
</gene>